<dbReference type="PANTHER" id="PTHR11012">
    <property type="entry name" value="PROTEIN KINASE-LIKE DOMAIN-CONTAINING"/>
    <property type="match status" value="1"/>
</dbReference>
<reference evidence="2" key="1">
    <citation type="submission" date="2023-03" db="EMBL/GenBank/DDBJ databases">
        <title>Chromosome-level genomes of two armyworms, Mythimna separata and Mythimna loreyi, provide insights into the biosynthesis and reception of sex pheromones.</title>
        <authorList>
            <person name="Zhao H."/>
        </authorList>
    </citation>
    <scope>NUCLEOTIDE SEQUENCE</scope>
    <source>
        <strain evidence="2">BeijingLab</strain>
        <tissue evidence="2">Pupa</tissue>
    </source>
</reference>
<evidence type="ECO:0000259" key="1">
    <source>
        <dbReference type="SMART" id="SM00587"/>
    </source>
</evidence>
<dbReference type="SUPFAM" id="SSF56112">
    <property type="entry name" value="Protein kinase-like (PK-like)"/>
    <property type="match status" value="1"/>
</dbReference>
<dbReference type="AlphaFoldDB" id="A0AAD8DRC9"/>
<name>A0AAD8DRC9_MYTSE</name>
<evidence type="ECO:0000313" key="2">
    <source>
        <dbReference type="EMBL" id="KAJ8717586.1"/>
    </source>
</evidence>
<gene>
    <name evidence="2" type="ORF">PYW07_005516</name>
</gene>
<protein>
    <recommendedName>
        <fullName evidence="1">CHK kinase-like domain-containing protein</fullName>
    </recommendedName>
</protein>
<dbReference type="Proteomes" id="UP001231518">
    <property type="component" value="Chromosome 18"/>
</dbReference>
<dbReference type="SMART" id="SM00587">
    <property type="entry name" value="CHK"/>
    <property type="match status" value="1"/>
</dbReference>
<dbReference type="InterPro" id="IPR015897">
    <property type="entry name" value="CHK_kinase-like"/>
</dbReference>
<evidence type="ECO:0000313" key="3">
    <source>
        <dbReference type="Proteomes" id="UP001231518"/>
    </source>
</evidence>
<keyword evidence="3" id="KW-1185">Reference proteome</keyword>
<dbReference type="EMBL" id="JARGEI010000016">
    <property type="protein sequence ID" value="KAJ8717586.1"/>
    <property type="molecule type" value="Genomic_DNA"/>
</dbReference>
<comment type="caution">
    <text evidence="2">The sequence shown here is derived from an EMBL/GenBank/DDBJ whole genome shotgun (WGS) entry which is preliminary data.</text>
</comment>
<proteinExistence type="predicted"/>
<dbReference type="PANTHER" id="PTHR11012:SF54">
    <property type="entry name" value="CHK KINASE-LIKE DOMAIN-CONTAINING PROTEIN"/>
    <property type="match status" value="1"/>
</dbReference>
<accession>A0AAD8DRC9</accession>
<feature type="domain" description="CHK kinase-like" evidence="1">
    <location>
        <begin position="124"/>
        <end position="311"/>
    </location>
</feature>
<dbReference type="InterPro" id="IPR004119">
    <property type="entry name" value="EcKL"/>
</dbReference>
<dbReference type="Gene3D" id="3.90.1200.10">
    <property type="match status" value="1"/>
</dbReference>
<dbReference type="Pfam" id="PF02958">
    <property type="entry name" value="EcKL"/>
    <property type="match status" value="1"/>
</dbReference>
<sequence length="391" mass="44722">MADVETVLRKVLDKIIDELKYKNPRISLKELTSGGANYTSALFSISVSAAERDTLKLFAKVANVNGIFRKLMNIDIMFKTEQFLYSDLVKVYDKIQDDHNLSVEQRFEFPRFFGGESAEGEETVVMEDLTAKGFETYSRFKSVDWEHAACAIEYLTRFHALSFAYQKADPENFARDAKRVETQKRTDTEDPNLKEAWIKMIGNALNVVKEELRERLAVVLENGSNVFYDFKVPLSTTVLCHGDYRVSNLLFRHLDGRLDPIVVDYQTLHAGSPVVDLLYFEYLCTDGEFRREHHQRLIDHYFSSLTASLDRLGIDINEVYPRETFEEEYKKMASSALIIAMAVLPLVLVEAEQAPHMSGVQEVNQMAVKPSELFAQRYGDLVSDCADWGVI</sequence>
<organism evidence="2 3">
    <name type="scientific">Mythimna separata</name>
    <name type="common">Oriental armyworm</name>
    <name type="synonym">Pseudaletia separata</name>
    <dbReference type="NCBI Taxonomy" id="271217"/>
    <lineage>
        <taxon>Eukaryota</taxon>
        <taxon>Metazoa</taxon>
        <taxon>Ecdysozoa</taxon>
        <taxon>Arthropoda</taxon>
        <taxon>Hexapoda</taxon>
        <taxon>Insecta</taxon>
        <taxon>Pterygota</taxon>
        <taxon>Neoptera</taxon>
        <taxon>Endopterygota</taxon>
        <taxon>Lepidoptera</taxon>
        <taxon>Glossata</taxon>
        <taxon>Ditrysia</taxon>
        <taxon>Noctuoidea</taxon>
        <taxon>Noctuidae</taxon>
        <taxon>Noctuinae</taxon>
        <taxon>Hadenini</taxon>
        <taxon>Mythimna</taxon>
    </lineage>
</organism>
<dbReference type="InterPro" id="IPR011009">
    <property type="entry name" value="Kinase-like_dom_sf"/>
</dbReference>